<keyword evidence="2 4" id="KW-0195">Cyclin</keyword>
<comment type="caution">
    <text evidence="8">The sequence shown here is derived from an EMBL/GenBank/DDBJ whole genome shotgun (WGS) entry which is preliminary data.</text>
</comment>
<feature type="compositionally biased region" description="Polar residues" evidence="5">
    <location>
        <begin position="375"/>
        <end position="393"/>
    </location>
</feature>
<evidence type="ECO:0000259" key="7">
    <source>
        <dbReference type="SMART" id="SM01332"/>
    </source>
</evidence>
<accession>A0A4Q4TCH6</accession>
<dbReference type="GO" id="GO:0051301">
    <property type="term" value="P:cell division"/>
    <property type="evidence" value="ECO:0007669"/>
    <property type="project" value="UniProtKB-KW"/>
</dbReference>
<feature type="compositionally biased region" description="Polar residues" evidence="5">
    <location>
        <begin position="201"/>
        <end position="226"/>
    </location>
</feature>
<dbReference type="Gene3D" id="1.10.472.10">
    <property type="entry name" value="Cyclin-like"/>
    <property type="match status" value="2"/>
</dbReference>
<sequence>MDAKPSRLVRPAPSAGNENLMPPTKQTIHQRHKSTGNLLSMASNGNLKVAAKRNALADSSNTSKSVFPPSNSGAMVKKNSNTGTNTMTIVKGQENGDIQTKPKDTLSRPAQRLSKAGSIAHYTSMAQTKPLPIETQPQRVSKQQWSWKRPSKPMVFNDGHAEKERETSEALNAAAPKKMVRDPVAPSQAEPSIRQPRHHQSQPALKSTQAGLRNQPSANFQKTAIPSSIDEMPPTHVRGESERPLSGWDLVPEPTEKSESNGQPGRELSGWDLLLDPTENGKWDSYPDRVDDDVTGAPYLDAVEEIPREDQYAVQASIGKPQIPIQSLPEPIIPTKAMMRTDVKTVDFQPHLPSVPAEDHPELSDYDEDYYDDQGYTTAHSNRSRGDNTTGGATTVMFPPKLSKKDAAELETAKQIVESKRTDEEVEEEAWDVSMVAEYGDEIFDYMRELEMTMLPNAHYMDIQTEIRWSMRSILMDWVIQVHTRFGLLPETLFLTVNYIDRFLSYKVVSLGKLQLVGATAIFVAAKYEEINCPSVQEIVYMVDGGYSIDEILKAERFMLSMLNFELGWPGPMSFLRRISKADDYDLESRTLSKYFLEVTLMDERFVSSPPSYIAAGAHCLSRLILEKGDWTPAHVHYSGYTFSQLKPLVGMILDCCRIARKHHAAVYEKYADRKYKRVSTFVENQLQKGFLLPFQRIITQPLQHSTWDDEASLVHYSVHQDLKMPIPTKG</sequence>
<dbReference type="SUPFAM" id="SSF47954">
    <property type="entry name" value="Cyclin-like"/>
    <property type="match status" value="2"/>
</dbReference>
<dbReference type="Proteomes" id="UP000293360">
    <property type="component" value="Unassembled WGS sequence"/>
</dbReference>
<name>A0A4Q4TCH6_9PEZI</name>
<dbReference type="CDD" id="cd20568">
    <property type="entry name" value="CYCLIN_CLBs_yeast_rpt1"/>
    <property type="match status" value="1"/>
</dbReference>
<proteinExistence type="inferred from homology"/>
<dbReference type="SMART" id="SM00385">
    <property type="entry name" value="CYCLIN"/>
    <property type="match status" value="2"/>
</dbReference>
<feature type="domain" description="Cyclin C-terminal" evidence="7">
    <location>
        <begin position="570"/>
        <end position="685"/>
    </location>
</feature>
<dbReference type="FunFam" id="1.10.472.10:FF:000001">
    <property type="entry name" value="G2/mitotic-specific cyclin"/>
    <property type="match status" value="1"/>
</dbReference>
<dbReference type="InterPro" id="IPR039361">
    <property type="entry name" value="Cyclin"/>
</dbReference>
<dbReference type="PROSITE" id="PS00292">
    <property type="entry name" value="CYCLINS"/>
    <property type="match status" value="1"/>
</dbReference>
<dbReference type="CDD" id="cd20512">
    <property type="entry name" value="CYCLIN_CLBs_yeast_rpt2"/>
    <property type="match status" value="1"/>
</dbReference>
<feature type="compositionally biased region" description="Basic and acidic residues" evidence="5">
    <location>
        <begin position="159"/>
        <end position="168"/>
    </location>
</feature>
<dbReference type="Pfam" id="PF02984">
    <property type="entry name" value="Cyclin_C"/>
    <property type="match status" value="1"/>
</dbReference>
<keyword evidence="3" id="KW-0131">Cell cycle</keyword>
<dbReference type="InterPro" id="IPR013763">
    <property type="entry name" value="Cyclin-like_dom"/>
</dbReference>
<keyword evidence="1" id="KW-0132">Cell division</keyword>
<dbReference type="InterPro" id="IPR004367">
    <property type="entry name" value="Cyclin_C-dom"/>
</dbReference>
<gene>
    <name evidence="8" type="ORF">DL764_005548</name>
</gene>
<dbReference type="AlphaFoldDB" id="A0A4Q4TCH6"/>
<evidence type="ECO:0000256" key="3">
    <source>
        <dbReference type="ARBA" id="ARBA00023306"/>
    </source>
</evidence>
<evidence type="ECO:0000256" key="4">
    <source>
        <dbReference type="RuleBase" id="RU000383"/>
    </source>
</evidence>
<evidence type="ECO:0000313" key="9">
    <source>
        <dbReference type="Proteomes" id="UP000293360"/>
    </source>
</evidence>
<organism evidence="8 9">
    <name type="scientific">Monosporascus ibericus</name>
    <dbReference type="NCBI Taxonomy" id="155417"/>
    <lineage>
        <taxon>Eukaryota</taxon>
        <taxon>Fungi</taxon>
        <taxon>Dikarya</taxon>
        <taxon>Ascomycota</taxon>
        <taxon>Pezizomycotina</taxon>
        <taxon>Sordariomycetes</taxon>
        <taxon>Xylariomycetidae</taxon>
        <taxon>Xylariales</taxon>
        <taxon>Xylariales incertae sedis</taxon>
        <taxon>Monosporascus</taxon>
    </lineage>
</organism>
<dbReference type="SMART" id="SM01332">
    <property type="entry name" value="Cyclin_C"/>
    <property type="match status" value="1"/>
</dbReference>
<reference evidence="8 9" key="1">
    <citation type="submission" date="2018-06" db="EMBL/GenBank/DDBJ databases">
        <title>Complete Genomes of Monosporascus.</title>
        <authorList>
            <person name="Robinson A.J."/>
            <person name="Natvig D.O."/>
        </authorList>
    </citation>
    <scope>NUCLEOTIDE SEQUENCE [LARGE SCALE GENOMIC DNA]</scope>
    <source>
        <strain evidence="8 9">CBS 110550</strain>
    </source>
</reference>
<dbReference type="InterPro" id="IPR006671">
    <property type="entry name" value="Cyclin_N"/>
</dbReference>
<dbReference type="PANTHER" id="PTHR10177">
    <property type="entry name" value="CYCLINS"/>
    <property type="match status" value="1"/>
</dbReference>
<feature type="compositionally biased region" description="Polar residues" evidence="5">
    <location>
        <begin position="35"/>
        <end position="46"/>
    </location>
</feature>
<feature type="domain" description="Cyclin-like" evidence="6">
    <location>
        <begin position="574"/>
        <end position="655"/>
    </location>
</feature>
<evidence type="ECO:0000256" key="1">
    <source>
        <dbReference type="ARBA" id="ARBA00022618"/>
    </source>
</evidence>
<keyword evidence="9" id="KW-1185">Reference proteome</keyword>
<feature type="region of interest" description="Disordered" evidence="5">
    <location>
        <begin position="1"/>
        <end position="271"/>
    </location>
</feature>
<evidence type="ECO:0000256" key="2">
    <source>
        <dbReference type="ARBA" id="ARBA00023127"/>
    </source>
</evidence>
<protein>
    <submittedName>
        <fullName evidence="8">Uncharacterized protein</fullName>
    </submittedName>
</protein>
<evidence type="ECO:0000256" key="5">
    <source>
        <dbReference type="SAM" id="MobiDB-lite"/>
    </source>
</evidence>
<evidence type="ECO:0000259" key="6">
    <source>
        <dbReference type="SMART" id="SM00385"/>
    </source>
</evidence>
<feature type="compositionally biased region" description="Polar residues" evidence="5">
    <location>
        <begin position="57"/>
        <end position="88"/>
    </location>
</feature>
<feature type="domain" description="Cyclin-like" evidence="6">
    <location>
        <begin position="477"/>
        <end position="561"/>
    </location>
</feature>
<evidence type="ECO:0000313" key="8">
    <source>
        <dbReference type="EMBL" id="RYP02863.1"/>
    </source>
</evidence>
<dbReference type="InterPro" id="IPR048258">
    <property type="entry name" value="Cyclins_cyclin-box"/>
</dbReference>
<feature type="region of interest" description="Disordered" evidence="5">
    <location>
        <begin position="350"/>
        <end position="398"/>
    </location>
</feature>
<dbReference type="STRING" id="155417.A0A4Q4TCH6"/>
<comment type="similarity">
    <text evidence="4">Belongs to the cyclin family.</text>
</comment>
<dbReference type="EMBL" id="QJNU01000296">
    <property type="protein sequence ID" value="RYP02863.1"/>
    <property type="molecule type" value="Genomic_DNA"/>
</dbReference>
<dbReference type="OrthoDB" id="5590282at2759"/>
<dbReference type="InterPro" id="IPR036915">
    <property type="entry name" value="Cyclin-like_sf"/>
</dbReference>
<feature type="compositionally biased region" description="Polar residues" evidence="5">
    <location>
        <begin position="135"/>
        <end position="146"/>
    </location>
</feature>
<dbReference type="Pfam" id="PF00134">
    <property type="entry name" value="Cyclin_N"/>
    <property type="match status" value="1"/>
</dbReference>